<dbReference type="PANTHER" id="PTHR11533">
    <property type="entry name" value="PROTEASE M1 ZINC METALLOPROTEASE"/>
    <property type="match status" value="1"/>
</dbReference>
<reference evidence="2" key="1">
    <citation type="submission" date="2012-09" db="EMBL/GenBank/DDBJ databases">
        <authorList>
            <person name="Martin A.A."/>
        </authorList>
    </citation>
    <scope>NUCLEOTIDE SEQUENCE</scope>
</reference>
<dbReference type="GO" id="GO:0005615">
    <property type="term" value="C:extracellular space"/>
    <property type="evidence" value="ECO:0007669"/>
    <property type="project" value="TreeGrafter"/>
</dbReference>
<reference evidence="3" key="2">
    <citation type="submission" date="2017-02" db="UniProtKB">
        <authorList>
            <consortium name="WormBaseParasite"/>
        </authorList>
    </citation>
    <scope>IDENTIFICATION</scope>
</reference>
<dbReference type="GO" id="GO:0008270">
    <property type="term" value="F:zinc ion binding"/>
    <property type="evidence" value="ECO:0007669"/>
    <property type="project" value="TreeGrafter"/>
</dbReference>
<dbReference type="GO" id="GO:0016020">
    <property type="term" value="C:membrane"/>
    <property type="evidence" value="ECO:0007669"/>
    <property type="project" value="TreeGrafter"/>
</dbReference>
<dbReference type="GO" id="GO:0043171">
    <property type="term" value="P:peptide catabolic process"/>
    <property type="evidence" value="ECO:0007669"/>
    <property type="project" value="TreeGrafter"/>
</dbReference>
<dbReference type="AlphaFoldDB" id="A0A0K0D0Z6"/>
<dbReference type="GO" id="GO:0006508">
    <property type="term" value="P:proteolysis"/>
    <property type="evidence" value="ECO:0007669"/>
    <property type="project" value="TreeGrafter"/>
</dbReference>
<dbReference type="GO" id="GO:0070006">
    <property type="term" value="F:metalloaminopeptidase activity"/>
    <property type="evidence" value="ECO:0007669"/>
    <property type="project" value="TreeGrafter"/>
</dbReference>
<dbReference type="Gene3D" id="2.60.40.1730">
    <property type="entry name" value="tricorn interacting facor f3 domain"/>
    <property type="match status" value="1"/>
</dbReference>
<evidence type="ECO:0000259" key="1">
    <source>
        <dbReference type="Pfam" id="PF17900"/>
    </source>
</evidence>
<dbReference type="Proteomes" id="UP000035642">
    <property type="component" value="Unassembled WGS sequence"/>
</dbReference>
<dbReference type="WBParaSite" id="ACAC_0000374101-mRNA-1">
    <property type="protein sequence ID" value="ACAC_0000374101-mRNA-1"/>
    <property type="gene ID" value="ACAC_0000374101"/>
</dbReference>
<dbReference type="InterPro" id="IPR042097">
    <property type="entry name" value="Aminopeptidase_N-like_N_sf"/>
</dbReference>
<keyword evidence="2" id="KW-1185">Reference proteome</keyword>
<evidence type="ECO:0000313" key="3">
    <source>
        <dbReference type="WBParaSite" id="ACAC_0000374101-mRNA-1"/>
    </source>
</evidence>
<evidence type="ECO:0000313" key="2">
    <source>
        <dbReference type="Proteomes" id="UP000035642"/>
    </source>
</evidence>
<feature type="domain" description="Aminopeptidase N-like N-terminal" evidence="1">
    <location>
        <begin position="23"/>
        <end position="91"/>
    </location>
</feature>
<protein>
    <submittedName>
        <fullName evidence="3">Peptidase_M1_N domain-containing protein</fullName>
    </submittedName>
</protein>
<dbReference type="PANTHER" id="PTHR11533:SF299">
    <property type="entry name" value="AMINOPEPTIDASE"/>
    <property type="match status" value="1"/>
</dbReference>
<dbReference type="STRING" id="6313.A0A0K0D0Z6"/>
<sequence>MLKEGILQYACPGLSQWAFMLENNVVPGDVVELRIEFYGRVLEDKRGLYISTHVDAFGNKTQSAVTQFEATHAREMFPCFDEPNFKATFQVLYA</sequence>
<accession>A0A0K0D0Z6</accession>
<name>A0A0K0D0Z6_ANGCA</name>
<organism evidence="2 3">
    <name type="scientific">Angiostrongylus cantonensis</name>
    <name type="common">Rat lungworm</name>
    <dbReference type="NCBI Taxonomy" id="6313"/>
    <lineage>
        <taxon>Eukaryota</taxon>
        <taxon>Metazoa</taxon>
        <taxon>Ecdysozoa</taxon>
        <taxon>Nematoda</taxon>
        <taxon>Chromadorea</taxon>
        <taxon>Rhabditida</taxon>
        <taxon>Rhabditina</taxon>
        <taxon>Rhabditomorpha</taxon>
        <taxon>Strongyloidea</taxon>
        <taxon>Metastrongylidae</taxon>
        <taxon>Angiostrongylus</taxon>
    </lineage>
</organism>
<dbReference type="InterPro" id="IPR045357">
    <property type="entry name" value="Aminopeptidase_N-like_N"/>
</dbReference>
<dbReference type="GO" id="GO:0042277">
    <property type="term" value="F:peptide binding"/>
    <property type="evidence" value="ECO:0007669"/>
    <property type="project" value="TreeGrafter"/>
</dbReference>
<dbReference type="InterPro" id="IPR050344">
    <property type="entry name" value="Peptidase_M1_aminopeptidases"/>
</dbReference>
<dbReference type="SUPFAM" id="SSF63737">
    <property type="entry name" value="Leukotriene A4 hydrolase N-terminal domain"/>
    <property type="match status" value="1"/>
</dbReference>
<dbReference type="Pfam" id="PF17900">
    <property type="entry name" value="Peptidase_M1_N"/>
    <property type="match status" value="1"/>
</dbReference>
<proteinExistence type="predicted"/>
<dbReference type="GO" id="GO:0005737">
    <property type="term" value="C:cytoplasm"/>
    <property type="evidence" value="ECO:0007669"/>
    <property type="project" value="TreeGrafter"/>
</dbReference>